<keyword evidence="1" id="KW-0723">Serine/threonine-protein kinase</keyword>
<dbReference type="GO" id="GO:0005634">
    <property type="term" value="C:nucleus"/>
    <property type="evidence" value="ECO:0007669"/>
    <property type="project" value="TreeGrafter"/>
</dbReference>
<name>A0AAW2X4Z1_9LAMI</name>
<keyword evidence="4 7" id="KW-0418">Kinase</keyword>
<organism evidence="7">
    <name type="scientific">Sesamum latifolium</name>
    <dbReference type="NCBI Taxonomy" id="2727402"/>
    <lineage>
        <taxon>Eukaryota</taxon>
        <taxon>Viridiplantae</taxon>
        <taxon>Streptophyta</taxon>
        <taxon>Embryophyta</taxon>
        <taxon>Tracheophyta</taxon>
        <taxon>Spermatophyta</taxon>
        <taxon>Magnoliopsida</taxon>
        <taxon>eudicotyledons</taxon>
        <taxon>Gunneridae</taxon>
        <taxon>Pentapetalae</taxon>
        <taxon>asterids</taxon>
        <taxon>lamiids</taxon>
        <taxon>Lamiales</taxon>
        <taxon>Pedaliaceae</taxon>
        <taxon>Sesamum</taxon>
    </lineage>
</organism>
<dbReference type="EMBL" id="JACGWN010000005">
    <property type="protein sequence ID" value="KAL0448868.1"/>
    <property type="molecule type" value="Genomic_DNA"/>
</dbReference>
<sequence>MKIYDFGLSRQFETELGSYSPQVVNLWYRAPEILAGVETYSTAIDMSSVGYDNMFIGKFLAAATILGAPLLTELGFDLSKKLLEYDPNKRIVAEAVRKKRQKRSR</sequence>
<proteinExistence type="predicted"/>
<evidence type="ECO:0000259" key="6">
    <source>
        <dbReference type="PROSITE" id="PS50011"/>
    </source>
</evidence>
<feature type="domain" description="Protein kinase" evidence="6">
    <location>
        <begin position="1"/>
        <end position="105"/>
    </location>
</feature>
<dbReference type="InterPro" id="IPR011009">
    <property type="entry name" value="Kinase-like_dom_sf"/>
</dbReference>
<dbReference type="Gene3D" id="1.10.510.10">
    <property type="entry name" value="Transferase(Phosphotransferase) domain 1"/>
    <property type="match status" value="1"/>
</dbReference>
<dbReference type="GO" id="GO:0007346">
    <property type="term" value="P:regulation of mitotic cell cycle"/>
    <property type="evidence" value="ECO:0007669"/>
    <property type="project" value="TreeGrafter"/>
</dbReference>
<dbReference type="Pfam" id="PF00069">
    <property type="entry name" value="Pkinase"/>
    <property type="match status" value="1"/>
</dbReference>
<evidence type="ECO:0000256" key="2">
    <source>
        <dbReference type="ARBA" id="ARBA00022679"/>
    </source>
</evidence>
<accession>A0AAW2X4Z1</accession>
<dbReference type="InterPro" id="IPR000719">
    <property type="entry name" value="Prot_kinase_dom"/>
</dbReference>
<reference evidence="7" key="2">
    <citation type="journal article" date="2024" name="Plant">
        <title>Genomic evolution and insights into agronomic trait innovations of Sesamum species.</title>
        <authorList>
            <person name="Miao H."/>
            <person name="Wang L."/>
            <person name="Qu L."/>
            <person name="Liu H."/>
            <person name="Sun Y."/>
            <person name="Le M."/>
            <person name="Wang Q."/>
            <person name="Wei S."/>
            <person name="Zheng Y."/>
            <person name="Lin W."/>
            <person name="Duan Y."/>
            <person name="Cao H."/>
            <person name="Xiong S."/>
            <person name="Wang X."/>
            <person name="Wei L."/>
            <person name="Li C."/>
            <person name="Ma Q."/>
            <person name="Ju M."/>
            <person name="Zhao R."/>
            <person name="Li G."/>
            <person name="Mu C."/>
            <person name="Tian Q."/>
            <person name="Mei H."/>
            <person name="Zhang T."/>
            <person name="Gao T."/>
            <person name="Zhang H."/>
        </authorList>
    </citation>
    <scope>NUCLEOTIDE SEQUENCE</scope>
    <source>
        <strain evidence="7">KEN1</strain>
    </source>
</reference>
<dbReference type="SUPFAM" id="SSF56112">
    <property type="entry name" value="Protein kinase-like (PK-like)"/>
    <property type="match status" value="1"/>
</dbReference>
<dbReference type="AlphaFoldDB" id="A0AAW2X4Z1"/>
<dbReference type="GO" id="GO:0004674">
    <property type="term" value="F:protein serine/threonine kinase activity"/>
    <property type="evidence" value="ECO:0007669"/>
    <property type="project" value="UniProtKB-KW"/>
</dbReference>
<reference evidence="7" key="1">
    <citation type="submission" date="2020-06" db="EMBL/GenBank/DDBJ databases">
        <authorList>
            <person name="Li T."/>
            <person name="Hu X."/>
            <person name="Zhang T."/>
            <person name="Song X."/>
            <person name="Zhang H."/>
            <person name="Dai N."/>
            <person name="Sheng W."/>
            <person name="Hou X."/>
            <person name="Wei L."/>
        </authorList>
    </citation>
    <scope>NUCLEOTIDE SEQUENCE</scope>
    <source>
        <strain evidence="7">KEN1</strain>
        <tissue evidence="7">Leaf</tissue>
    </source>
</reference>
<keyword evidence="5" id="KW-0067">ATP-binding</keyword>
<protein>
    <submittedName>
        <fullName evidence="7">Cyclin-dependent kinaseB</fullName>
    </submittedName>
</protein>
<evidence type="ECO:0000256" key="3">
    <source>
        <dbReference type="ARBA" id="ARBA00022741"/>
    </source>
</evidence>
<dbReference type="PANTHER" id="PTHR24056">
    <property type="entry name" value="CELL DIVISION PROTEIN KINASE"/>
    <property type="match status" value="1"/>
</dbReference>
<dbReference type="PROSITE" id="PS50011">
    <property type="entry name" value="PROTEIN_KINASE_DOM"/>
    <property type="match status" value="1"/>
</dbReference>
<keyword evidence="2" id="KW-0808">Transferase</keyword>
<gene>
    <name evidence="7" type="ORF">Slati_1443200</name>
</gene>
<evidence type="ECO:0000256" key="4">
    <source>
        <dbReference type="ARBA" id="ARBA00022777"/>
    </source>
</evidence>
<evidence type="ECO:0000313" key="7">
    <source>
        <dbReference type="EMBL" id="KAL0448868.1"/>
    </source>
</evidence>
<keyword evidence="3" id="KW-0547">Nucleotide-binding</keyword>
<evidence type="ECO:0000256" key="5">
    <source>
        <dbReference type="ARBA" id="ARBA00022840"/>
    </source>
</evidence>
<comment type="caution">
    <text evidence="7">The sequence shown here is derived from an EMBL/GenBank/DDBJ whole genome shotgun (WGS) entry which is preliminary data.</text>
</comment>
<dbReference type="InterPro" id="IPR050108">
    <property type="entry name" value="CDK"/>
</dbReference>
<dbReference type="PANTHER" id="PTHR24056:SF107">
    <property type="entry name" value="CYCLIN-DEPENDENT KINASE 11A-RELATED"/>
    <property type="match status" value="1"/>
</dbReference>
<dbReference type="GO" id="GO:0005524">
    <property type="term" value="F:ATP binding"/>
    <property type="evidence" value="ECO:0007669"/>
    <property type="project" value="UniProtKB-KW"/>
</dbReference>
<evidence type="ECO:0000256" key="1">
    <source>
        <dbReference type="ARBA" id="ARBA00022527"/>
    </source>
</evidence>